<comment type="caution">
    <text evidence="5">The sequence shown here is derived from an EMBL/GenBank/DDBJ whole genome shotgun (WGS) entry which is preliminary data.</text>
</comment>
<dbReference type="PANTHER" id="PTHR11941">
    <property type="entry name" value="ENOYL-COA HYDRATASE-RELATED"/>
    <property type="match status" value="1"/>
</dbReference>
<evidence type="ECO:0008006" key="7">
    <source>
        <dbReference type="Google" id="ProtNLM"/>
    </source>
</evidence>
<dbReference type="InterPro" id="IPR029045">
    <property type="entry name" value="ClpP/crotonase-like_dom_sf"/>
</dbReference>
<reference evidence="6" key="1">
    <citation type="submission" date="2017-03" db="EMBL/GenBank/DDBJ databases">
        <title>Genomes of endolithic fungi from Antarctica.</title>
        <authorList>
            <person name="Coleine C."/>
            <person name="Masonjones S."/>
            <person name="Stajich J.E."/>
        </authorList>
    </citation>
    <scope>NUCLEOTIDE SEQUENCE [LARGE SCALE GENOMIC DNA]</scope>
    <source>
        <strain evidence="6">CCFEE 5527</strain>
    </source>
</reference>
<dbReference type="InterPro" id="IPR018376">
    <property type="entry name" value="Enoyl-CoA_hyd/isom_CS"/>
</dbReference>
<dbReference type="OrthoDB" id="2139957at2759"/>
<evidence type="ECO:0000313" key="6">
    <source>
        <dbReference type="Proteomes" id="UP000192596"/>
    </source>
</evidence>
<dbReference type="PROSITE" id="PS00166">
    <property type="entry name" value="ENOYL_COA_HYDRATASE"/>
    <property type="match status" value="1"/>
</dbReference>
<dbReference type="InterPro" id="IPR014748">
    <property type="entry name" value="Enoyl-CoA_hydra_C"/>
</dbReference>
<name>A0A1V8SJ47_9PEZI</name>
<dbReference type="AlphaFoldDB" id="A0A1V8SJ47"/>
<evidence type="ECO:0000256" key="4">
    <source>
        <dbReference type="RuleBase" id="RU003707"/>
    </source>
</evidence>
<dbReference type="Gene3D" id="1.10.12.10">
    <property type="entry name" value="Lyase 2-enoyl-coa Hydratase, Chain A, domain 2"/>
    <property type="match status" value="1"/>
</dbReference>
<dbReference type="CDD" id="cd06558">
    <property type="entry name" value="crotonase-like"/>
    <property type="match status" value="1"/>
</dbReference>
<evidence type="ECO:0000256" key="2">
    <source>
        <dbReference type="ARBA" id="ARBA00023026"/>
    </source>
</evidence>
<sequence length="275" mass="28904">MSQNFTKPPPTCQFYTIAFPAKHVMLVTINREKAMNSIPTSGHPEGQALWAWYDSEPDLRCAIITGKGPKAFCAGADLIEQGKLRATGGPKLAMPTGGFMGMSRRTGKKPIIAAVNGFALGGGFEIALNCDMVVASPTATFGLPEASRGLYAAAGGMARVVRNFGMQLGSEIALAGRVLGAAEASQRNFCGVAESPESLIDETLALAAQVGSLSPDAVIVTRAGLREAWETGSVERAAQLTDERFARGLFEGENIAIGLEAFAKKGKPSWVPSKL</sequence>
<dbReference type="Pfam" id="PF00378">
    <property type="entry name" value="ECH_1"/>
    <property type="match status" value="1"/>
</dbReference>
<dbReference type="STRING" id="1507870.A0A1V8SJ47"/>
<dbReference type="SUPFAM" id="SSF52096">
    <property type="entry name" value="ClpP/crotonase"/>
    <property type="match status" value="1"/>
</dbReference>
<comment type="similarity">
    <text evidence="1 4">Belongs to the enoyl-CoA hydratase/isomerase family.</text>
</comment>
<evidence type="ECO:0000256" key="3">
    <source>
        <dbReference type="ARBA" id="ARBA00023239"/>
    </source>
</evidence>
<keyword evidence="2" id="KW-0843">Virulence</keyword>
<dbReference type="Proteomes" id="UP000192596">
    <property type="component" value="Unassembled WGS sequence"/>
</dbReference>
<evidence type="ECO:0000313" key="5">
    <source>
        <dbReference type="EMBL" id="OQN99174.1"/>
    </source>
</evidence>
<proteinExistence type="inferred from homology"/>
<dbReference type="InParanoid" id="A0A1V8SJ47"/>
<dbReference type="GO" id="GO:0016829">
    <property type="term" value="F:lyase activity"/>
    <property type="evidence" value="ECO:0007669"/>
    <property type="project" value="UniProtKB-KW"/>
</dbReference>
<dbReference type="GO" id="GO:0006635">
    <property type="term" value="P:fatty acid beta-oxidation"/>
    <property type="evidence" value="ECO:0007669"/>
    <property type="project" value="TreeGrafter"/>
</dbReference>
<accession>A0A1V8SJ47</accession>
<keyword evidence="6" id="KW-1185">Reference proteome</keyword>
<organism evidence="5 6">
    <name type="scientific">Cryoendolithus antarcticus</name>
    <dbReference type="NCBI Taxonomy" id="1507870"/>
    <lineage>
        <taxon>Eukaryota</taxon>
        <taxon>Fungi</taxon>
        <taxon>Dikarya</taxon>
        <taxon>Ascomycota</taxon>
        <taxon>Pezizomycotina</taxon>
        <taxon>Dothideomycetes</taxon>
        <taxon>Dothideomycetidae</taxon>
        <taxon>Cladosporiales</taxon>
        <taxon>Cladosporiaceae</taxon>
        <taxon>Cryoendolithus</taxon>
    </lineage>
</organism>
<dbReference type="PANTHER" id="PTHR11941:SF68">
    <property type="entry name" value="CARNITINYL-COA DEHYDRATASE"/>
    <property type="match status" value="1"/>
</dbReference>
<dbReference type="Gene3D" id="3.90.226.10">
    <property type="entry name" value="2-enoyl-CoA Hydratase, Chain A, domain 1"/>
    <property type="match status" value="1"/>
</dbReference>
<keyword evidence="3" id="KW-0456">Lyase</keyword>
<gene>
    <name evidence="5" type="ORF">B0A48_15023</name>
</gene>
<dbReference type="InterPro" id="IPR001753">
    <property type="entry name" value="Enoyl-CoA_hydra/iso"/>
</dbReference>
<dbReference type="EMBL" id="NAJO01000041">
    <property type="protein sequence ID" value="OQN99174.1"/>
    <property type="molecule type" value="Genomic_DNA"/>
</dbReference>
<dbReference type="GO" id="GO:0005739">
    <property type="term" value="C:mitochondrion"/>
    <property type="evidence" value="ECO:0007669"/>
    <property type="project" value="TreeGrafter"/>
</dbReference>
<evidence type="ECO:0000256" key="1">
    <source>
        <dbReference type="ARBA" id="ARBA00005254"/>
    </source>
</evidence>
<protein>
    <recommendedName>
        <fullName evidence="7">Enoyl-CoA hydratase</fullName>
    </recommendedName>
</protein>